<dbReference type="HAMAP" id="MF_01114">
    <property type="entry name" value="RecX"/>
    <property type="match status" value="1"/>
</dbReference>
<dbReference type="Gene3D" id="1.10.10.10">
    <property type="entry name" value="Winged helix-like DNA-binding domain superfamily/Winged helix DNA-binding domain"/>
    <property type="match status" value="1"/>
</dbReference>
<protein>
    <recommendedName>
        <fullName evidence="3 5">Regulatory protein RecX</fullName>
    </recommendedName>
</protein>
<evidence type="ECO:0000256" key="3">
    <source>
        <dbReference type="ARBA" id="ARBA00018111"/>
    </source>
</evidence>
<keyword evidence="4 5" id="KW-0963">Cytoplasm</keyword>
<evidence type="ECO:0000256" key="4">
    <source>
        <dbReference type="ARBA" id="ARBA00022490"/>
    </source>
</evidence>
<dbReference type="PANTHER" id="PTHR33602">
    <property type="entry name" value="REGULATORY PROTEIN RECX FAMILY PROTEIN"/>
    <property type="match status" value="1"/>
</dbReference>
<comment type="similarity">
    <text evidence="2 5">Belongs to the RecX family.</text>
</comment>
<dbReference type="PANTHER" id="PTHR33602:SF1">
    <property type="entry name" value="REGULATORY PROTEIN RECX FAMILY PROTEIN"/>
    <property type="match status" value="1"/>
</dbReference>
<evidence type="ECO:0000256" key="5">
    <source>
        <dbReference type="HAMAP-Rule" id="MF_01114"/>
    </source>
</evidence>
<dbReference type="Proteomes" id="UP001410795">
    <property type="component" value="Unassembled WGS sequence"/>
</dbReference>
<dbReference type="InterPro" id="IPR053924">
    <property type="entry name" value="RecX_HTH_2nd"/>
</dbReference>
<comment type="function">
    <text evidence="5">Modulates RecA activity.</text>
</comment>
<evidence type="ECO:0000259" key="7">
    <source>
        <dbReference type="Pfam" id="PF02631"/>
    </source>
</evidence>
<evidence type="ECO:0000256" key="6">
    <source>
        <dbReference type="SAM" id="MobiDB-lite"/>
    </source>
</evidence>
<dbReference type="Pfam" id="PF02631">
    <property type="entry name" value="RecX_HTH2"/>
    <property type="match status" value="1"/>
</dbReference>
<name>A0ABP7BR66_9MICO</name>
<gene>
    <name evidence="5" type="primary">recX</name>
    <name evidence="8" type="ORF">GCM10022202_29670</name>
</gene>
<dbReference type="InterPro" id="IPR003783">
    <property type="entry name" value="Regulatory_RecX"/>
</dbReference>
<proteinExistence type="inferred from homology"/>
<feature type="region of interest" description="Disordered" evidence="6">
    <location>
        <begin position="1"/>
        <end position="73"/>
    </location>
</feature>
<dbReference type="InterPro" id="IPR036388">
    <property type="entry name" value="WH-like_DNA-bd_sf"/>
</dbReference>
<comment type="caution">
    <text evidence="8">The sequence shown here is derived from an EMBL/GenBank/DDBJ whole genome shotgun (WGS) entry which is preliminary data.</text>
</comment>
<dbReference type="EMBL" id="BAAAYV010000019">
    <property type="protein sequence ID" value="GAA3665666.1"/>
    <property type="molecule type" value="Genomic_DNA"/>
</dbReference>
<keyword evidence="9" id="KW-1185">Reference proteome</keyword>
<feature type="compositionally biased region" description="Basic and acidic residues" evidence="6">
    <location>
        <begin position="53"/>
        <end position="66"/>
    </location>
</feature>
<evidence type="ECO:0000256" key="1">
    <source>
        <dbReference type="ARBA" id="ARBA00004496"/>
    </source>
</evidence>
<organism evidence="8 9">
    <name type="scientific">Microbacterium marinilacus</name>
    <dbReference type="NCBI Taxonomy" id="415209"/>
    <lineage>
        <taxon>Bacteria</taxon>
        <taxon>Bacillati</taxon>
        <taxon>Actinomycetota</taxon>
        <taxon>Actinomycetes</taxon>
        <taxon>Micrococcales</taxon>
        <taxon>Microbacteriaceae</taxon>
        <taxon>Microbacterium</taxon>
    </lineage>
</organism>
<evidence type="ECO:0000256" key="2">
    <source>
        <dbReference type="ARBA" id="ARBA00009695"/>
    </source>
</evidence>
<reference evidence="9" key="1">
    <citation type="journal article" date="2019" name="Int. J. Syst. Evol. Microbiol.">
        <title>The Global Catalogue of Microorganisms (GCM) 10K type strain sequencing project: providing services to taxonomists for standard genome sequencing and annotation.</title>
        <authorList>
            <consortium name="The Broad Institute Genomics Platform"/>
            <consortium name="The Broad Institute Genome Sequencing Center for Infectious Disease"/>
            <person name="Wu L."/>
            <person name="Ma J."/>
        </authorList>
    </citation>
    <scope>NUCLEOTIDE SEQUENCE [LARGE SCALE GENOMIC DNA]</scope>
    <source>
        <strain evidence="9">JCM 16546</strain>
    </source>
</reference>
<comment type="subcellular location">
    <subcellularLocation>
        <location evidence="1 5">Cytoplasm</location>
    </subcellularLocation>
</comment>
<accession>A0ABP7BR66</accession>
<sequence length="259" mass="28203">MTDEDDRLAPVIPLFGGGQTVSGATAEPTAPETEPAEAAAEQAGDDAPSWHTTWRDLGSRPGERRPRAVKPLAVRNSGGVHFVEMPEEDDSAEPDLDEVRAEAQERLVKALRRRSLSVSEARAKLRESELDAESIDEIVEQLIRLGALDDAALADQLVYAGVERKNQGRRAIAQSLSARGIDRAVIDRALAELPDDDFERALEYARGKARQLLRFDDDTALRRLSGQLARRGYGGGLALTAARAALDEARRPSSGVRFD</sequence>
<evidence type="ECO:0000313" key="8">
    <source>
        <dbReference type="EMBL" id="GAA3665666.1"/>
    </source>
</evidence>
<evidence type="ECO:0000313" key="9">
    <source>
        <dbReference type="Proteomes" id="UP001410795"/>
    </source>
</evidence>
<feature type="domain" description="RecX second three-helical" evidence="7">
    <location>
        <begin position="149"/>
        <end position="190"/>
    </location>
</feature>
<feature type="compositionally biased region" description="Low complexity" evidence="6">
    <location>
        <begin position="24"/>
        <end position="41"/>
    </location>
</feature>
<dbReference type="RefSeq" id="WP_221859650.1">
    <property type="nucleotide sequence ID" value="NZ_BAAAYV010000019.1"/>
</dbReference>